<feature type="chain" id="PRO_5038939849" evidence="3">
    <location>
        <begin position="21"/>
        <end position="425"/>
    </location>
</feature>
<dbReference type="PANTHER" id="PTHR33393">
    <property type="entry name" value="POLYGLUTAMINE SYNTHESIS ACCESSORY PROTEIN RV0574C-RELATED"/>
    <property type="match status" value="1"/>
</dbReference>
<name>A0A3M8CKH5_9BACL</name>
<comment type="caution">
    <text evidence="5">The sequence shown here is derived from an EMBL/GenBank/DDBJ whole genome shotgun (WGS) entry which is preliminary data.</text>
</comment>
<evidence type="ECO:0000313" key="5">
    <source>
        <dbReference type="EMBL" id="RNB76210.1"/>
    </source>
</evidence>
<dbReference type="Gene3D" id="3.60.21.10">
    <property type="match status" value="1"/>
</dbReference>
<feature type="domain" description="Capsule synthesis protein CapA" evidence="4">
    <location>
        <begin position="77"/>
        <end position="329"/>
    </location>
</feature>
<feature type="signal peptide" evidence="3">
    <location>
        <begin position="1"/>
        <end position="20"/>
    </location>
</feature>
<dbReference type="EMBL" id="RHHR01000008">
    <property type="protein sequence ID" value="RNB76210.1"/>
    <property type="molecule type" value="Genomic_DNA"/>
</dbReference>
<keyword evidence="6" id="KW-1185">Reference proteome</keyword>
<dbReference type="InterPro" id="IPR029052">
    <property type="entry name" value="Metallo-depent_PP-like"/>
</dbReference>
<gene>
    <name evidence="5" type="ORF">EDM52_03940</name>
</gene>
<dbReference type="InterPro" id="IPR052169">
    <property type="entry name" value="CW_Biosynth-Accessory"/>
</dbReference>
<sequence length="425" mass="47374">MKVKWRCGALAIALALAMVAGCVPPNTQLKEQNRVQPPPPMPPSAATEPATEQVSYEPPPEPLQEENASRFPETRVSVMAVGDIMVHDQQLEGAWNSAEKSYDFLPSFVHVQPLFQEADWVIGNLETTLTGQEARYSGYPMFNSPESLAQTLIDVGFTAVSTANNHSLDRKEAGVLKTIEHLDQVGLLHTGTFRNPQERDESLMLSKDGLTLALLSYTYGTNGIPIPEGKPYLVNLIDHELMKKDIARAREKGADLVAVALHFGDEYKRLPNAFQKQTAESALQYGADLILGAHPHVVQPYEWKTVTLEDGQEHKGLIAYSLGNFISAQRWDYKDVGAILKLTLHKGENGEASIEHAEMIPTYVYFSRKNGKRSYVIYPVPQTLEKLKNSEKDVNVSKEAIQYMNRLQQEIPVHVIQEVTQKKAS</sequence>
<dbReference type="CDD" id="cd07381">
    <property type="entry name" value="MPP_CapA"/>
    <property type="match status" value="1"/>
</dbReference>
<evidence type="ECO:0000256" key="2">
    <source>
        <dbReference type="SAM" id="MobiDB-lite"/>
    </source>
</evidence>
<dbReference type="AlphaFoldDB" id="A0A3M8CKH5"/>
<dbReference type="InterPro" id="IPR019079">
    <property type="entry name" value="Capsule_synth_CapA"/>
</dbReference>
<dbReference type="SUPFAM" id="SSF56300">
    <property type="entry name" value="Metallo-dependent phosphatases"/>
    <property type="match status" value="1"/>
</dbReference>
<organism evidence="5 6">
    <name type="scientific">Brevibacillus invocatus</name>
    <dbReference type="NCBI Taxonomy" id="173959"/>
    <lineage>
        <taxon>Bacteria</taxon>
        <taxon>Bacillati</taxon>
        <taxon>Bacillota</taxon>
        <taxon>Bacilli</taxon>
        <taxon>Bacillales</taxon>
        <taxon>Paenibacillaceae</taxon>
        <taxon>Brevibacillus</taxon>
    </lineage>
</organism>
<evidence type="ECO:0000313" key="6">
    <source>
        <dbReference type="Proteomes" id="UP000282028"/>
    </source>
</evidence>
<evidence type="ECO:0000256" key="3">
    <source>
        <dbReference type="SAM" id="SignalP"/>
    </source>
</evidence>
<dbReference type="PROSITE" id="PS51257">
    <property type="entry name" value="PROKAR_LIPOPROTEIN"/>
    <property type="match status" value="1"/>
</dbReference>
<evidence type="ECO:0000259" key="4">
    <source>
        <dbReference type="SMART" id="SM00854"/>
    </source>
</evidence>
<reference evidence="5 6" key="1">
    <citation type="submission" date="2018-10" db="EMBL/GenBank/DDBJ databases">
        <title>Phylogenomics of Brevibacillus.</title>
        <authorList>
            <person name="Dunlap C."/>
        </authorList>
    </citation>
    <scope>NUCLEOTIDE SEQUENCE [LARGE SCALE GENOMIC DNA]</scope>
    <source>
        <strain evidence="5 6">JCM 12215</strain>
    </source>
</reference>
<evidence type="ECO:0000256" key="1">
    <source>
        <dbReference type="ARBA" id="ARBA00005662"/>
    </source>
</evidence>
<comment type="similarity">
    <text evidence="1">Belongs to the CapA family.</text>
</comment>
<dbReference type="PANTHER" id="PTHR33393:SF12">
    <property type="entry name" value="CAPSULE BIOSYNTHESIS PROTEIN CAPA"/>
    <property type="match status" value="1"/>
</dbReference>
<proteinExistence type="inferred from homology"/>
<dbReference type="Pfam" id="PF09587">
    <property type="entry name" value="PGA_cap"/>
    <property type="match status" value="1"/>
</dbReference>
<feature type="region of interest" description="Disordered" evidence="2">
    <location>
        <begin position="30"/>
        <end position="70"/>
    </location>
</feature>
<accession>A0A3M8CKH5</accession>
<protein>
    <submittedName>
        <fullName evidence="5">CapA family protein</fullName>
    </submittedName>
</protein>
<dbReference type="RefSeq" id="WP_122907874.1">
    <property type="nucleotide sequence ID" value="NZ_CBCSBE010000002.1"/>
</dbReference>
<dbReference type="Proteomes" id="UP000282028">
    <property type="component" value="Unassembled WGS sequence"/>
</dbReference>
<keyword evidence="3" id="KW-0732">Signal</keyword>
<dbReference type="SMART" id="SM00854">
    <property type="entry name" value="PGA_cap"/>
    <property type="match status" value="1"/>
</dbReference>
<dbReference type="OrthoDB" id="9810906at2"/>